<dbReference type="EMBL" id="VLLG01000005">
    <property type="protein sequence ID" value="TWI84407.1"/>
    <property type="molecule type" value="Genomic_DNA"/>
</dbReference>
<comment type="caution">
    <text evidence="1">The sequence shown here is derived from an EMBL/GenBank/DDBJ whole genome shotgun (WGS) entry which is preliminary data.</text>
</comment>
<evidence type="ECO:0000313" key="1">
    <source>
        <dbReference type="EMBL" id="TWI84407.1"/>
    </source>
</evidence>
<gene>
    <name evidence="1" type="ORF">LX66_4774</name>
</gene>
<keyword evidence="2" id="KW-1185">Reference proteome</keyword>
<dbReference type="Gene3D" id="2.180.10.10">
    <property type="entry name" value="RHS repeat-associated core"/>
    <property type="match status" value="1"/>
</dbReference>
<organism evidence="1 2">
    <name type="scientific">Chitinophaga japonensis</name>
    <name type="common">Flexibacter japonensis</name>
    <dbReference type="NCBI Taxonomy" id="104662"/>
    <lineage>
        <taxon>Bacteria</taxon>
        <taxon>Pseudomonadati</taxon>
        <taxon>Bacteroidota</taxon>
        <taxon>Chitinophagia</taxon>
        <taxon>Chitinophagales</taxon>
        <taxon>Chitinophagaceae</taxon>
        <taxon>Chitinophaga</taxon>
    </lineage>
</organism>
<evidence type="ECO:0000313" key="2">
    <source>
        <dbReference type="Proteomes" id="UP000316778"/>
    </source>
</evidence>
<name>A0A562ST10_CHIJA</name>
<dbReference type="AlphaFoldDB" id="A0A562ST10"/>
<reference evidence="1 2" key="1">
    <citation type="journal article" date="2013" name="Stand. Genomic Sci.">
        <title>Genomic Encyclopedia of Type Strains, Phase I: The one thousand microbial genomes (KMG-I) project.</title>
        <authorList>
            <person name="Kyrpides N.C."/>
            <person name="Woyke T."/>
            <person name="Eisen J.A."/>
            <person name="Garrity G."/>
            <person name="Lilburn T.G."/>
            <person name="Beck B.J."/>
            <person name="Whitman W.B."/>
            <person name="Hugenholtz P."/>
            <person name="Klenk H.P."/>
        </authorList>
    </citation>
    <scope>NUCLEOTIDE SEQUENCE [LARGE SCALE GENOMIC DNA]</scope>
    <source>
        <strain evidence="1 2">DSM 13484</strain>
    </source>
</reference>
<dbReference type="Proteomes" id="UP000316778">
    <property type="component" value="Unassembled WGS sequence"/>
</dbReference>
<sequence>MLLLLSPFIQIMRSLFKLQGKRYLPVLLLLLAAERGAAQYYYQDIYSTGQTGRNMALLKAQHVRTQLVQSLDARMETDNDFRCQRLLSADYRQMRSITQSRATGLSVMTSTFSSRGLLTKTVDSTASSLTTIQYRYDPEGRLTEVRSVSKAQGMDNPFRVTETRHYSYNGQGHLERMVYRKSMGGADSTLVLFKTDTAGRVTEEQAYGKNLYSPRIYYNYDQQGQLTDVLRYHPGRKRMLPDYMFEYDAQQRLVQMTTVNAERSDYTIWRYHYSDNGLPEREECYGKGKELLGMIRYKYEFN</sequence>
<accession>A0A562ST10</accession>
<protein>
    <submittedName>
        <fullName evidence="1">YD repeat-containing protein</fullName>
    </submittedName>
</protein>
<proteinExistence type="predicted"/>